<feature type="transmembrane region" description="Helical" evidence="3">
    <location>
        <begin position="212"/>
        <end position="229"/>
    </location>
</feature>
<accession>A0ABV1J9J7</accession>
<keyword evidence="3" id="KW-0812">Transmembrane</keyword>
<evidence type="ECO:0000256" key="1">
    <source>
        <dbReference type="ARBA" id="ARBA00023125"/>
    </source>
</evidence>
<reference evidence="5 6" key="1">
    <citation type="submission" date="2024-04" db="EMBL/GenBank/DDBJ databases">
        <title>Human intestinal bacterial collection.</title>
        <authorList>
            <person name="Pauvert C."/>
            <person name="Hitch T.C.A."/>
            <person name="Clavel T."/>
        </authorList>
    </citation>
    <scope>NUCLEOTIDE SEQUENCE [LARGE SCALE GENOMIC DNA]</scope>
    <source>
        <strain evidence="5 6">CLA-KB-H42</strain>
    </source>
</reference>
<feature type="region of interest" description="Disordered" evidence="2">
    <location>
        <begin position="128"/>
        <end position="172"/>
    </location>
</feature>
<feature type="transmembrane region" description="Helical" evidence="3">
    <location>
        <begin position="235"/>
        <end position="252"/>
    </location>
</feature>
<comment type="caution">
    <text evidence="5">The sequence shown here is derived from an EMBL/GenBank/DDBJ whole genome shotgun (WGS) entry which is preliminary data.</text>
</comment>
<evidence type="ECO:0000256" key="3">
    <source>
        <dbReference type="SAM" id="Phobius"/>
    </source>
</evidence>
<name>A0ABV1J9J7_9ACTN</name>
<evidence type="ECO:0000259" key="4">
    <source>
        <dbReference type="PROSITE" id="PS50943"/>
    </source>
</evidence>
<dbReference type="Proteomes" id="UP001487305">
    <property type="component" value="Unassembled WGS sequence"/>
</dbReference>
<keyword evidence="6" id="KW-1185">Reference proteome</keyword>
<dbReference type="RefSeq" id="WP_219717863.1">
    <property type="nucleotide sequence ID" value="NZ_JBBNOP010000001.1"/>
</dbReference>
<dbReference type="SUPFAM" id="SSF47413">
    <property type="entry name" value="lambda repressor-like DNA-binding domains"/>
    <property type="match status" value="1"/>
</dbReference>
<protein>
    <submittedName>
        <fullName evidence="5">Helix-turn-helix transcriptional regulator</fullName>
    </submittedName>
</protein>
<dbReference type="Gene3D" id="1.10.260.40">
    <property type="entry name" value="lambda repressor-like DNA-binding domains"/>
    <property type="match status" value="1"/>
</dbReference>
<sequence length="260" mass="28384">MNVEIAQRLAELRREKGYSQEELAEQLGLSRQAVSKWERAESSPDTGNLVALARLYGVTLDELLRFDEDIEDDIKYEAQDRTKSAETKAQDAAEKASVAAAQAAAAAAQAQAAQTAVRAAQSQQPAASPYYAVPSQPQSASAGQGPQAGTVPPPPTGAPVPPYAGAPAMPQDPADYPMGSKQWEDAYVDREMRNAMGDINDGARRRGAWSSFPYPVLCVIVFLLSGFFWGNWHPAWIVFLTIPLYYYIAHVIENDPNNRR</sequence>
<dbReference type="PANTHER" id="PTHR46558">
    <property type="entry name" value="TRACRIPTIONAL REGULATORY PROTEIN-RELATED-RELATED"/>
    <property type="match status" value="1"/>
</dbReference>
<feature type="compositionally biased region" description="Pro residues" evidence="2">
    <location>
        <begin position="151"/>
        <end position="164"/>
    </location>
</feature>
<keyword evidence="1" id="KW-0238">DNA-binding</keyword>
<evidence type="ECO:0000313" key="6">
    <source>
        <dbReference type="Proteomes" id="UP001487305"/>
    </source>
</evidence>
<dbReference type="SMART" id="SM00530">
    <property type="entry name" value="HTH_XRE"/>
    <property type="match status" value="1"/>
</dbReference>
<proteinExistence type="predicted"/>
<dbReference type="EMBL" id="JBBNOP010000001">
    <property type="protein sequence ID" value="MEQ3361732.1"/>
    <property type="molecule type" value="Genomic_DNA"/>
</dbReference>
<dbReference type="CDD" id="cd00093">
    <property type="entry name" value="HTH_XRE"/>
    <property type="match status" value="1"/>
</dbReference>
<keyword evidence="3" id="KW-0472">Membrane</keyword>
<feature type="domain" description="HTH cro/C1-type" evidence="4">
    <location>
        <begin position="9"/>
        <end position="63"/>
    </location>
</feature>
<evidence type="ECO:0000313" key="5">
    <source>
        <dbReference type="EMBL" id="MEQ3361732.1"/>
    </source>
</evidence>
<dbReference type="PROSITE" id="PS50943">
    <property type="entry name" value="HTH_CROC1"/>
    <property type="match status" value="1"/>
</dbReference>
<dbReference type="PANTHER" id="PTHR46558:SF4">
    <property type="entry name" value="DNA-BIDING PHAGE PROTEIN"/>
    <property type="match status" value="1"/>
</dbReference>
<keyword evidence="3" id="KW-1133">Transmembrane helix</keyword>
<dbReference type="InterPro" id="IPR010982">
    <property type="entry name" value="Lambda_DNA-bd_dom_sf"/>
</dbReference>
<dbReference type="InterPro" id="IPR001387">
    <property type="entry name" value="Cro/C1-type_HTH"/>
</dbReference>
<dbReference type="Pfam" id="PF01381">
    <property type="entry name" value="HTH_3"/>
    <property type="match status" value="1"/>
</dbReference>
<gene>
    <name evidence="5" type="ORF">AAA083_01940</name>
</gene>
<organism evidence="5 6">
    <name type="scientific">Raoultibacter massiliensis</name>
    <dbReference type="NCBI Taxonomy" id="1852371"/>
    <lineage>
        <taxon>Bacteria</taxon>
        <taxon>Bacillati</taxon>
        <taxon>Actinomycetota</taxon>
        <taxon>Coriobacteriia</taxon>
        <taxon>Eggerthellales</taxon>
        <taxon>Eggerthellaceae</taxon>
        <taxon>Raoultibacter</taxon>
    </lineage>
</organism>
<evidence type="ECO:0000256" key="2">
    <source>
        <dbReference type="SAM" id="MobiDB-lite"/>
    </source>
</evidence>